<dbReference type="InterPro" id="IPR004158">
    <property type="entry name" value="DUF247_pln"/>
</dbReference>
<dbReference type="AlphaFoldDB" id="A0A5C7IV61"/>
<evidence type="ECO:0000256" key="1">
    <source>
        <dbReference type="SAM" id="Phobius"/>
    </source>
</evidence>
<comment type="caution">
    <text evidence="2">The sequence shown here is derived from an EMBL/GenBank/DDBJ whole genome shotgun (WGS) entry which is preliminary data.</text>
</comment>
<keyword evidence="1" id="KW-1133">Transmembrane helix</keyword>
<dbReference type="PANTHER" id="PTHR31170">
    <property type="entry name" value="BNAC04G53230D PROTEIN"/>
    <property type="match status" value="1"/>
</dbReference>
<proteinExistence type="predicted"/>
<keyword evidence="3" id="KW-1185">Reference proteome</keyword>
<feature type="transmembrane region" description="Helical" evidence="1">
    <location>
        <begin position="397"/>
        <end position="423"/>
    </location>
</feature>
<name>A0A5C7IV61_9ROSI</name>
<keyword evidence="1" id="KW-0472">Membrane</keyword>
<dbReference type="PANTHER" id="PTHR31170:SF25">
    <property type="entry name" value="BNAA09G04570D PROTEIN"/>
    <property type="match status" value="1"/>
</dbReference>
<sequence length="424" mass="49124">MERSGDPVSIDITKLADSLIGKLGTLYPLSKEACIYRVPPKIRMLDESLYTPTTVSIGPLHHGREELKALEEHKLRYLQHFLQRSNVILNNLLTLIKNKEQKLRGCYAETIQLGSEDFVEMILLDVVFLLEILLRWSLSDFDRSEDHIIGNPRMIIDIRYDIWFLENQLPLFILRDLFELANPASISLSELTSKFFEYLYEPLLFDKDLLENHFSEAKHFIDLLRLCLLPPPSNSDTKNESMFSPMAPTIMELHRAGVKFKVGSTKHFFDIRFHKGTLELPKMKNIGNYTGHLFRNLQLFEKFHCDTNNVNDFITFLNFLINDPKDADLLVHNGVIENRAWDSEGLSNLLQQLNKNARMKHNRFGYVDLVKDLNNYCKSPWNKRRANLMENYFKTPWATISVIAAAILLILTFIQSVCSVMGVL</sequence>
<gene>
    <name evidence="2" type="ORF">EZV62_001796</name>
</gene>
<dbReference type="EMBL" id="VAHF01000001">
    <property type="protein sequence ID" value="TXG73217.1"/>
    <property type="molecule type" value="Genomic_DNA"/>
</dbReference>
<organism evidence="2 3">
    <name type="scientific">Acer yangbiense</name>
    <dbReference type="NCBI Taxonomy" id="1000413"/>
    <lineage>
        <taxon>Eukaryota</taxon>
        <taxon>Viridiplantae</taxon>
        <taxon>Streptophyta</taxon>
        <taxon>Embryophyta</taxon>
        <taxon>Tracheophyta</taxon>
        <taxon>Spermatophyta</taxon>
        <taxon>Magnoliopsida</taxon>
        <taxon>eudicotyledons</taxon>
        <taxon>Gunneridae</taxon>
        <taxon>Pentapetalae</taxon>
        <taxon>rosids</taxon>
        <taxon>malvids</taxon>
        <taxon>Sapindales</taxon>
        <taxon>Sapindaceae</taxon>
        <taxon>Hippocastanoideae</taxon>
        <taxon>Acereae</taxon>
        <taxon>Acer</taxon>
    </lineage>
</organism>
<dbReference type="Pfam" id="PF03140">
    <property type="entry name" value="DUF247"/>
    <property type="match status" value="1"/>
</dbReference>
<reference evidence="3" key="1">
    <citation type="journal article" date="2019" name="Gigascience">
        <title>De novo genome assembly of the endangered Acer yangbiense, a plant species with extremely small populations endemic to Yunnan Province, China.</title>
        <authorList>
            <person name="Yang J."/>
            <person name="Wariss H.M."/>
            <person name="Tao L."/>
            <person name="Zhang R."/>
            <person name="Yun Q."/>
            <person name="Hollingsworth P."/>
            <person name="Dao Z."/>
            <person name="Luo G."/>
            <person name="Guo H."/>
            <person name="Ma Y."/>
            <person name="Sun W."/>
        </authorList>
    </citation>
    <scope>NUCLEOTIDE SEQUENCE [LARGE SCALE GENOMIC DNA]</scope>
    <source>
        <strain evidence="3">cv. Malutang</strain>
    </source>
</reference>
<evidence type="ECO:0000313" key="2">
    <source>
        <dbReference type="EMBL" id="TXG73217.1"/>
    </source>
</evidence>
<protein>
    <submittedName>
        <fullName evidence="2">Uncharacterized protein</fullName>
    </submittedName>
</protein>
<accession>A0A5C7IV61</accession>
<keyword evidence="1" id="KW-0812">Transmembrane</keyword>
<evidence type="ECO:0000313" key="3">
    <source>
        <dbReference type="Proteomes" id="UP000323000"/>
    </source>
</evidence>
<dbReference type="Proteomes" id="UP000323000">
    <property type="component" value="Chromosome 1"/>
</dbReference>
<dbReference type="OrthoDB" id="591587at2759"/>